<proteinExistence type="predicted"/>
<sequence length="159" mass="18087">MSRGSVVSVKLFRFLKLSDFLFFRARLDFSFHTKKSALPFRAALPLLCRRRGAVSGVYVHSAPCWQPGAKASQETAELVFTFSAAFWRFRFSDFAFFFRKASMRRAGRSRSVFSSECEDVNVYMEGIVASRRGVRTPDARPWRGPGGPLATRPRLFRAS</sequence>
<dbReference type="Proteomes" id="UP000028837">
    <property type="component" value="Unassembled WGS sequence"/>
</dbReference>
<comment type="caution">
    <text evidence="2">The sequence shown here is derived from an EMBL/GenBank/DDBJ whole genome shotgun (WGS) entry which is preliminary data.</text>
</comment>
<organism evidence="2 3">
    <name type="scientific">Toxoplasma gondii GAB2-2007-GAL-DOM2</name>
    <dbReference type="NCBI Taxonomy" id="1130820"/>
    <lineage>
        <taxon>Eukaryota</taxon>
        <taxon>Sar</taxon>
        <taxon>Alveolata</taxon>
        <taxon>Apicomplexa</taxon>
        <taxon>Conoidasida</taxon>
        <taxon>Coccidia</taxon>
        <taxon>Eucoccidiorida</taxon>
        <taxon>Eimeriorina</taxon>
        <taxon>Sarcocystidae</taxon>
        <taxon>Toxoplasma</taxon>
    </lineage>
</organism>
<evidence type="ECO:0000256" key="1">
    <source>
        <dbReference type="SAM" id="MobiDB-lite"/>
    </source>
</evidence>
<reference evidence="2 3" key="1">
    <citation type="submission" date="2014-02" db="EMBL/GenBank/DDBJ databases">
        <authorList>
            <person name="Sibley D."/>
            <person name="Venepally P."/>
            <person name="Karamycheva S."/>
            <person name="Hadjithomas M."/>
            <person name="Khan A."/>
            <person name="Brunk B."/>
            <person name="Roos D."/>
            <person name="Caler E."/>
            <person name="Lorenzi H."/>
        </authorList>
    </citation>
    <scope>NUCLEOTIDE SEQUENCE [LARGE SCALE GENOMIC DNA]</scope>
    <source>
        <strain evidence="2 3">GAB2-2007-GAL-DOM2</strain>
    </source>
</reference>
<evidence type="ECO:0000313" key="3">
    <source>
        <dbReference type="Proteomes" id="UP000028837"/>
    </source>
</evidence>
<dbReference type="AlphaFoldDB" id="A0A086JJ01"/>
<gene>
    <name evidence="2" type="ORF">TGDOM2_206460</name>
</gene>
<dbReference type="VEuPathDB" id="ToxoDB:TGDOM2_206460"/>
<evidence type="ECO:0000313" key="2">
    <source>
        <dbReference type="EMBL" id="KFG32119.1"/>
    </source>
</evidence>
<accession>A0A086JJ01</accession>
<protein>
    <submittedName>
        <fullName evidence="2">Uncharacterized protein</fullName>
    </submittedName>
</protein>
<feature type="region of interest" description="Disordered" evidence="1">
    <location>
        <begin position="135"/>
        <end position="159"/>
    </location>
</feature>
<name>A0A086JJ01_TOXGO</name>
<dbReference type="EMBL" id="AHZU02001461">
    <property type="protein sequence ID" value="KFG32119.1"/>
    <property type="molecule type" value="Genomic_DNA"/>
</dbReference>